<dbReference type="PANTHER" id="PTHR47505">
    <property type="entry name" value="DNA UTILIZATION PROTEIN YHGH"/>
    <property type="match status" value="1"/>
</dbReference>
<feature type="non-terminal residue" evidence="3">
    <location>
        <position position="1"/>
    </location>
</feature>
<dbReference type="InterPro" id="IPR029057">
    <property type="entry name" value="PRTase-like"/>
</dbReference>
<name>A0A382FBJ2_9ZZZZ</name>
<dbReference type="Pfam" id="PF00156">
    <property type="entry name" value="Pribosyltran"/>
    <property type="match status" value="1"/>
</dbReference>
<proteinExistence type="inferred from homology"/>
<comment type="similarity">
    <text evidence="1">Belongs to the ComF/GntX family.</text>
</comment>
<evidence type="ECO:0000256" key="1">
    <source>
        <dbReference type="ARBA" id="ARBA00008007"/>
    </source>
</evidence>
<dbReference type="CDD" id="cd06223">
    <property type="entry name" value="PRTases_typeI"/>
    <property type="match status" value="1"/>
</dbReference>
<organism evidence="3">
    <name type="scientific">marine metagenome</name>
    <dbReference type="NCBI Taxonomy" id="408172"/>
    <lineage>
        <taxon>unclassified sequences</taxon>
        <taxon>metagenomes</taxon>
        <taxon>ecological metagenomes</taxon>
    </lineage>
</organism>
<dbReference type="Gene3D" id="3.40.50.2020">
    <property type="match status" value="1"/>
</dbReference>
<protein>
    <recommendedName>
        <fullName evidence="2">Phosphoribosyltransferase domain-containing protein</fullName>
    </recommendedName>
</protein>
<dbReference type="AlphaFoldDB" id="A0A382FBJ2"/>
<dbReference type="SUPFAM" id="SSF53271">
    <property type="entry name" value="PRTase-like"/>
    <property type="match status" value="1"/>
</dbReference>
<evidence type="ECO:0000313" key="3">
    <source>
        <dbReference type="EMBL" id="SVB59573.1"/>
    </source>
</evidence>
<accession>A0A382FBJ2</accession>
<feature type="domain" description="Phosphoribosyltransferase" evidence="2">
    <location>
        <begin position="132"/>
        <end position="172"/>
    </location>
</feature>
<reference evidence="3" key="1">
    <citation type="submission" date="2018-05" db="EMBL/GenBank/DDBJ databases">
        <authorList>
            <person name="Lanie J.A."/>
            <person name="Ng W.-L."/>
            <person name="Kazmierczak K.M."/>
            <person name="Andrzejewski T.M."/>
            <person name="Davidsen T.M."/>
            <person name="Wayne K.J."/>
            <person name="Tettelin H."/>
            <person name="Glass J.I."/>
            <person name="Rusch D."/>
            <person name="Podicherti R."/>
            <person name="Tsui H.-C.T."/>
            <person name="Winkler M.E."/>
        </authorList>
    </citation>
    <scope>NUCLEOTIDE SEQUENCE</scope>
</reference>
<dbReference type="InterPro" id="IPR051910">
    <property type="entry name" value="ComF/GntX_DNA_util-trans"/>
</dbReference>
<gene>
    <name evidence="3" type="ORF">METZ01_LOCUS212427</name>
</gene>
<dbReference type="InterPro" id="IPR000836">
    <property type="entry name" value="PRTase_dom"/>
</dbReference>
<dbReference type="EMBL" id="UINC01048707">
    <property type="protein sequence ID" value="SVB59573.1"/>
    <property type="molecule type" value="Genomic_DNA"/>
</dbReference>
<dbReference type="PANTHER" id="PTHR47505:SF1">
    <property type="entry name" value="DNA UTILIZATION PROTEIN YHGH"/>
    <property type="match status" value="1"/>
</dbReference>
<evidence type="ECO:0000259" key="2">
    <source>
        <dbReference type="Pfam" id="PF00156"/>
    </source>
</evidence>
<sequence length="186" mass="19882">VAHLGPEPLVWTPPGVDRIRVLGRYDGSAGVLVRGLKFANRRTPVRALGSALAGIGFWDDDPPDLVTWVPSTVERRNRRGFEHAALLARATGRELGVPVRRLLLRAPGPPQATRGLRQRLRGPAMRSRRFAHGASIVIVDDVVTTGTSLSMAANALRAAGASRISAVAVAATTGGTTQRPASRHRR</sequence>